<dbReference type="Proteomes" id="UP001239111">
    <property type="component" value="Chromosome 4"/>
</dbReference>
<evidence type="ECO:0000313" key="1">
    <source>
        <dbReference type="EMBL" id="KAJ8665078.1"/>
    </source>
</evidence>
<protein>
    <submittedName>
        <fullName evidence="1">Uncharacterized protein</fullName>
    </submittedName>
</protein>
<accession>A0ACC2N1R7</accession>
<sequence>MDQACQVSLDLEKPQVSSSSSIIYRANQGSHSKVDVDTDVINPEVTSDHCVSTDFSRTIQAGVELGFRGIQSILEGKQLVDIAGVTTETFNILLKRTERLIDDDCKLNREDRLLLFLMKLKTGLSFSALGAIFSIDRETVCHIFFQILEYLSCVTEDLIFWPAKNLVQDTMPKSLKDDYGNTRVIIDCTEFRMDAPSRIDHMVWCYSHCEYGFTIKVLICITPGGYICFKSKAAGGMMTDSQITIDSGLFDLLEEGDVVLADKSFAEIKTVLDASGKRVSVVMPPVLCEKQGFTQEEAEETYNVAIVRVHVKRIIQNLRIYKVFDKVHRCLFSHIDDLIHVCCVLVNFQPIDENDGGF</sequence>
<reference evidence="1" key="1">
    <citation type="submission" date="2023-04" db="EMBL/GenBank/DDBJ databases">
        <title>A chromosome-level genome assembly of the parasitoid wasp Eretmocerus hayati.</title>
        <authorList>
            <person name="Zhong Y."/>
            <person name="Liu S."/>
            <person name="Liu Y."/>
        </authorList>
    </citation>
    <scope>NUCLEOTIDE SEQUENCE</scope>
    <source>
        <strain evidence="1">ZJU_SS_LIU_2023</strain>
    </source>
</reference>
<organism evidence="1 2">
    <name type="scientific">Eretmocerus hayati</name>
    <dbReference type="NCBI Taxonomy" id="131215"/>
    <lineage>
        <taxon>Eukaryota</taxon>
        <taxon>Metazoa</taxon>
        <taxon>Ecdysozoa</taxon>
        <taxon>Arthropoda</taxon>
        <taxon>Hexapoda</taxon>
        <taxon>Insecta</taxon>
        <taxon>Pterygota</taxon>
        <taxon>Neoptera</taxon>
        <taxon>Endopterygota</taxon>
        <taxon>Hymenoptera</taxon>
        <taxon>Apocrita</taxon>
        <taxon>Proctotrupomorpha</taxon>
        <taxon>Chalcidoidea</taxon>
        <taxon>Aphelinidae</taxon>
        <taxon>Aphelininae</taxon>
        <taxon>Eretmocerus</taxon>
    </lineage>
</organism>
<evidence type="ECO:0000313" key="2">
    <source>
        <dbReference type="Proteomes" id="UP001239111"/>
    </source>
</evidence>
<gene>
    <name evidence="1" type="ORF">QAD02_006740</name>
</gene>
<dbReference type="EMBL" id="CM056744">
    <property type="protein sequence ID" value="KAJ8665078.1"/>
    <property type="molecule type" value="Genomic_DNA"/>
</dbReference>
<proteinExistence type="predicted"/>
<keyword evidence="2" id="KW-1185">Reference proteome</keyword>
<name>A0ACC2N1R7_9HYME</name>
<comment type="caution">
    <text evidence="1">The sequence shown here is derived from an EMBL/GenBank/DDBJ whole genome shotgun (WGS) entry which is preliminary data.</text>
</comment>